<proteinExistence type="predicted"/>
<evidence type="ECO:0008006" key="5">
    <source>
        <dbReference type="Google" id="ProtNLM"/>
    </source>
</evidence>
<dbReference type="AlphaFoldDB" id="A0A1S7FR18"/>
<dbReference type="PROSITE" id="PS51257">
    <property type="entry name" value="PROKAR_LIPOPROTEIN"/>
    <property type="match status" value="1"/>
</dbReference>
<evidence type="ECO:0000256" key="2">
    <source>
        <dbReference type="SAM" id="SignalP"/>
    </source>
</evidence>
<dbReference type="EMBL" id="CP011102">
    <property type="protein sequence ID" value="AQY49785.1"/>
    <property type="molecule type" value="Genomic_DNA"/>
</dbReference>
<name>A0A1S7FR18_9LIST</name>
<keyword evidence="4" id="KW-1185">Reference proteome</keyword>
<organism evidence="3 4">
    <name type="scientific">Listeria weihenstephanensis</name>
    <dbReference type="NCBI Taxonomy" id="1006155"/>
    <lineage>
        <taxon>Bacteria</taxon>
        <taxon>Bacillati</taxon>
        <taxon>Bacillota</taxon>
        <taxon>Bacilli</taxon>
        <taxon>Bacillales</taxon>
        <taxon>Listeriaceae</taxon>
        <taxon>Listeria</taxon>
    </lineage>
</organism>
<evidence type="ECO:0000313" key="3">
    <source>
        <dbReference type="EMBL" id="AQY49785.1"/>
    </source>
</evidence>
<gene>
    <name evidence="3" type="ORF">UE46_01060</name>
</gene>
<feature type="coiled-coil region" evidence="1">
    <location>
        <begin position="167"/>
        <end position="203"/>
    </location>
</feature>
<evidence type="ECO:0000256" key="1">
    <source>
        <dbReference type="SAM" id="Coils"/>
    </source>
</evidence>
<sequence length="291" mass="31847">MKKYVAVILSLLLILAGCGQSDTDDAYNNALQKGLDAIAGENYAKAEAAFELALEDKKDDEKAKAYLIQTKAMQVATDAYAKKDYKVSAQEAKKVIQEKQGSDALVQKAKALQTKISTLEKQQKTLETKWTAIEQAIQEKDYDNASTKVAAFLKENLSDFPELKKQAEDAQTKITTEKKALAKQQEEAQIAKEEQEADQKVIEEGGPMDGADADAGEALSDADIVAKVQAYNGESTEGVTYSVEAVLNELTNGTSYEIWVRSDGSDGFRPGAALAHYYYYPEIDKVEEVSS</sequence>
<accession>A0A1S7FR18</accession>
<reference evidence="4" key="1">
    <citation type="submission" date="2015-03" db="EMBL/GenBank/DDBJ databases">
        <authorList>
            <person name="Ferrari E."/>
            <person name="Walter M.C."/>
            <person name="Huptas C."/>
            <person name="Scherer S."/>
            <person name="Mueller-Herbst S."/>
        </authorList>
    </citation>
    <scope>NUCLEOTIDE SEQUENCE [LARGE SCALE GENOMIC DNA]</scope>
    <source>
        <strain evidence="4">LWP01</strain>
    </source>
</reference>
<protein>
    <recommendedName>
        <fullName evidence="5">Lipoprotein</fullName>
    </recommendedName>
</protein>
<dbReference type="KEGG" id="lwi:UE46_01060"/>
<keyword evidence="1" id="KW-0175">Coiled coil</keyword>
<keyword evidence="2" id="KW-0732">Signal</keyword>
<dbReference type="RefSeq" id="WP_036059059.1">
    <property type="nucleotide sequence ID" value="NZ_CP011102.1"/>
</dbReference>
<evidence type="ECO:0000313" key="4">
    <source>
        <dbReference type="Proteomes" id="UP000223060"/>
    </source>
</evidence>
<feature type="coiled-coil region" evidence="1">
    <location>
        <begin position="102"/>
        <end position="129"/>
    </location>
</feature>
<dbReference type="Proteomes" id="UP000223060">
    <property type="component" value="Chromosome"/>
</dbReference>
<feature type="signal peptide" evidence="2">
    <location>
        <begin position="1"/>
        <end position="21"/>
    </location>
</feature>
<feature type="chain" id="PRO_5010537838" description="Lipoprotein" evidence="2">
    <location>
        <begin position="22"/>
        <end position="291"/>
    </location>
</feature>